<evidence type="ECO:0008006" key="5">
    <source>
        <dbReference type="Google" id="ProtNLM"/>
    </source>
</evidence>
<proteinExistence type="predicted"/>
<feature type="compositionally biased region" description="Basic and acidic residues" evidence="1">
    <location>
        <begin position="190"/>
        <end position="207"/>
    </location>
</feature>
<organism evidence="2">
    <name type="scientific">Guillardia theta (strain CCMP2712)</name>
    <name type="common">Cryptophyte</name>
    <dbReference type="NCBI Taxonomy" id="905079"/>
    <lineage>
        <taxon>Eukaryota</taxon>
        <taxon>Cryptophyceae</taxon>
        <taxon>Pyrenomonadales</taxon>
        <taxon>Geminigeraceae</taxon>
        <taxon>Guillardia</taxon>
    </lineage>
</organism>
<dbReference type="Proteomes" id="UP000011087">
    <property type="component" value="Unassembled WGS sequence"/>
</dbReference>
<sequence length="311" mass="35082">MGGVGHKGSETLSVEQDKSLSSHKHSESGPVNHELQQASFWAQSPDTSVHHAFASFWKKMDDMEKLNIEAEFREMKEKNAEFQAKQDEMLASISGVHLSVLDFVERGGLPPSVESLTAWLEIRDIDTSLWGQGEAKTVQEFFHELWAGECEPLTESAERVISVVKVRILDHDEAGTWQLYETKQKLCRDGRTRPRNRPLAEKRRPEESSFDAAVRGVKEELGSSIKSTSRIVVKEDSLQEWTERRMSKSFPGLETVYKLSQVDVEVEGLSRAATGDTFETEETPELSNGKVHTWTWIPSGTVDWSPVAVHE</sequence>
<dbReference type="EnsemblProtists" id="EKX32452">
    <property type="protein sequence ID" value="EKX32452"/>
    <property type="gene ID" value="GUITHDRAFT_121382"/>
</dbReference>
<dbReference type="PANTHER" id="PTHR36395:SF1">
    <property type="entry name" value="RING-H2 ZINC FINGER PROTEIN"/>
    <property type="match status" value="1"/>
</dbReference>
<dbReference type="AlphaFoldDB" id="L1I8P0"/>
<dbReference type="EMBL" id="JH993189">
    <property type="protein sequence ID" value="EKX32452.1"/>
    <property type="molecule type" value="Genomic_DNA"/>
</dbReference>
<keyword evidence="4" id="KW-1185">Reference proteome</keyword>
<reference evidence="2 4" key="1">
    <citation type="journal article" date="2012" name="Nature">
        <title>Algal genomes reveal evolutionary mosaicism and the fate of nucleomorphs.</title>
        <authorList>
            <consortium name="DOE Joint Genome Institute"/>
            <person name="Curtis B.A."/>
            <person name="Tanifuji G."/>
            <person name="Burki F."/>
            <person name="Gruber A."/>
            <person name="Irimia M."/>
            <person name="Maruyama S."/>
            <person name="Arias M.C."/>
            <person name="Ball S.G."/>
            <person name="Gile G.H."/>
            <person name="Hirakawa Y."/>
            <person name="Hopkins J.F."/>
            <person name="Kuo A."/>
            <person name="Rensing S.A."/>
            <person name="Schmutz J."/>
            <person name="Symeonidi A."/>
            <person name="Elias M."/>
            <person name="Eveleigh R.J."/>
            <person name="Herman E.K."/>
            <person name="Klute M.J."/>
            <person name="Nakayama T."/>
            <person name="Obornik M."/>
            <person name="Reyes-Prieto A."/>
            <person name="Armbrust E.V."/>
            <person name="Aves S.J."/>
            <person name="Beiko R.G."/>
            <person name="Coutinho P."/>
            <person name="Dacks J.B."/>
            <person name="Durnford D.G."/>
            <person name="Fast N.M."/>
            <person name="Green B.R."/>
            <person name="Grisdale C.J."/>
            <person name="Hempel F."/>
            <person name="Henrissat B."/>
            <person name="Hoppner M.P."/>
            <person name="Ishida K."/>
            <person name="Kim E."/>
            <person name="Koreny L."/>
            <person name="Kroth P.G."/>
            <person name="Liu Y."/>
            <person name="Malik S.B."/>
            <person name="Maier U.G."/>
            <person name="McRose D."/>
            <person name="Mock T."/>
            <person name="Neilson J.A."/>
            <person name="Onodera N.T."/>
            <person name="Poole A.M."/>
            <person name="Pritham E.J."/>
            <person name="Richards T.A."/>
            <person name="Rocap G."/>
            <person name="Roy S.W."/>
            <person name="Sarai C."/>
            <person name="Schaack S."/>
            <person name="Shirato S."/>
            <person name="Slamovits C.H."/>
            <person name="Spencer D.F."/>
            <person name="Suzuki S."/>
            <person name="Worden A.Z."/>
            <person name="Zauner S."/>
            <person name="Barry K."/>
            <person name="Bell C."/>
            <person name="Bharti A.K."/>
            <person name="Crow J.A."/>
            <person name="Grimwood J."/>
            <person name="Kramer R."/>
            <person name="Lindquist E."/>
            <person name="Lucas S."/>
            <person name="Salamov A."/>
            <person name="McFadden G.I."/>
            <person name="Lane C.E."/>
            <person name="Keeling P.J."/>
            <person name="Gray M.W."/>
            <person name="Grigoriev I.V."/>
            <person name="Archibald J.M."/>
        </authorList>
    </citation>
    <scope>NUCLEOTIDE SEQUENCE</scope>
    <source>
        <strain evidence="2 4">CCMP2712</strain>
    </source>
</reference>
<dbReference type="KEGG" id="gtt:GUITHDRAFT_121382"/>
<evidence type="ECO:0000313" key="3">
    <source>
        <dbReference type="EnsemblProtists" id="EKX32452"/>
    </source>
</evidence>
<dbReference type="OrthoDB" id="433924at2759"/>
<feature type="region of interest" description="Disordered" evidence="1">
    <location>
        <begin position="1"/>
        <end position="31"/>
    </location>
</feature>
<dbReference type="RefSeq" id="XP_005819432.1">
    <property type="nucleotide sequence ID" value="XM_005819375.1"/>
</dbReference>
<protein>
    <recommendedName>
        <fullName evidence="5">Nudix hydrolase domain-containing protein</fullName>
    </recommendedName>
</protein>
<dbReference type="PaxDb" id="55529-EKX32452"/>
<dbReference type="OMA" id="GDFCTYE"/>
<name>L1I8P0_GUITC</name>
<dbReference type="HOGENOM" id="CLU_895579_0_0_1"/>
<reference evidence="4" key="2">
    <citation type="submission" date="2012-11" db="EMBL/GenBank/DDBJ databases">
        <authorList>
            <person name="Kuo A."/>
            <person name="Curtis B.A."/>
            <person name="Tanifuji G."/>
            <person name="Burki F."/>
            <person name="Gruber A."/>
            <person name="Irimia M."/>
            <person name="Maruyama S."/>
            <person name="Arias M.C."/>
            <person name="Ball S.G."/>
            <person name="Gile G.H."/>
            <person name="Hirakawa Y."/>
            <person name="Hopkins J.F."/>
            <person name="Rensing S.A."/>
            <person name="Schmutz J."/>
            <person name="Symeonidi A."/>
            <person name="Elias M."/>
            <person name="Eveleigh R.J."/>
            <person name="Herman E.K."/>
            <person name="Klute M.J."/>
            <person name="Nakayama T."/>
            <person name="Obornik M."/>
            <person name="Reyes-Prieto A."/>
            <person name="Armbrust E.V."/>
            <person name="Aves S.J."/>
            <person name="Beiko R.G."/>
            <person name="Coutinho P."/>
            <person name="Dacks J.B."/>
            <person name="Durnford D.G."/>
            <person name="Fast N.M."/>
            <person name="Green B.R."/>
            <person name="Grisdale C."/>
            <person name="Hempe F."/>
            <person name="Henrissat B."/>
            <person name="Hoppner M.P."/>
            <person name="Ishida K.-I."/>
            <person name="Kim E."/>
            <person name="Koreny L."/>
            <person name="Kroth P.G."/>
            <person name="Liu Y."/>
            <person name="Malik S.-B."/>
            <person name="Maier U.G."/>
            <person name="McRose D."/>
            <person name="Mock T."/>
            <person name="Neilson J.A."/>
            <person name="Onodera N.T."/>
            <person name="Poole A.M."/>
            <person name="Pritham E.J."/>
            <person name="Richards T.A."/>
            <person name="Rocap G."/>
            <person name="Roy S.W."/>
            <person name="Sarai C."/>
            <person name="Schaack S."/>
            <person name="Shirato S."/>
            <person name="Slamovits C.H."/>
            <person name="Spencer D.F."/>
            <person name="Suzuki S."/>
            <person name="Worden A.Z."/>
            <person name="Zauner S."/>
            <person name="Barry K."/>
            <person name="Bell C."/>
            <person name="Bharti A.K."/>
            <person name="Crow J.A."/>
            <person name="Grimwood J."/>
            <person name="Kramer R."/>
            <person name="Lindquist E."/>
            <person name="Lucas S."/>
            <person name="Salamov A."/>
            <person name="McFadden G.I."/>
            <person name="Lane C.E."/>
            <person name="Keeling P.J."/>
            <person name="Gray M.W."/>
            <person name="Grigoriev I.V."/>
            <person name="Archibald J.M."/>
        </authorList>
    </citation>
    <scope>NUCLEOTIDE SEQUENCE</scope>
    <source>
        <strain evidence="4">CCMP2712</strain>
    </source>
</reference>
<dbReference type="GeneID" id="17289180"/>
<dbReference type="PANTHER" id="PTHR36395">
    <property type="entry name" value="RING-H2 ZINC FINGER PROTEIN"/>
    <property type="match status" value="1"/>
</dbReference>
<gene>
    <name evidence="2" type="ORF">GUITHDRAFT_121382</name>
</gene>
<evidence type="ECO:0000313" key="4">
    <source>
        <dbReference type="Proteomes" id="UP000011087"/>
    </source>
</evidence>
<dbReference type="STRING" id="905079.L1I8P0"/>
<feature type="compositionally biased region" description="Basic and acidic residues" evidence="1">
    <location>
        <begin position="15"/>
        <end position="27"/>
    </location>
</feature>
<accession>L1I8P0</accession>
<reference evidence="3" key="3">
    <citation type="submission" date="2016-03" db="UniProtKB">
        <authorList>
            <consortium name="EnsemblProtists"/>
        </authorList>
    </citation>
    <scope>IDENTIFICATION</scope>
</reference>
<dbReference type="eggNOG" id="ENOG502QUVJ">
    <property type="taxonomic scope" value="Eukaryota"/>
</dbReference>
<evidence type="ECO:0000256" key="1">
    <source>
        <dbReference type="SAM" id="MobiDB-lite"/>
    </source>
</evidence>
<feature type="region of interest" description="Disordered" evidence="1">
    <location>
        <begin position="190"/>
        <end position="209"/>
    </location>
</feature>
<evidence type="ECO:0000313" key="2">
    <source>
        <dbReference type="EMBL" id="EKX32452.1"/>
    </source>
</evidence>